<evidence type="ECO:0000313" key="5">
    <source>
        <dbReference type="Proteomes" id="UP000829685"/>
    </source>
</evidence>
<dbReference type="InterPro" id="IPR057326">
    <property type="entry name" value="KR_dom"/>
</dbReference>
<keyword evidence="5" id="KW-1185">Reference proteome</keyword>
<dbReference type="InterPro" id="IPR036291">
    <property type="entry name" value="NAD(P)-bd_dom_sf"/>
</dbReference>
<dbReference type="PRINTS" id="PR00081">
    <property type="entry name" value="GDHRDH"/>
</dbReference>
<feature type="domain" description="Ketoreductase" evidence="3">
    <location>
        <begin position="18"/>
        <end position="203"/>
    </location>
</feature>
<dbReference type="PANTHER" id="PTHR43180">
    <property type="entry name" value="3-OXOACYL-(ACYL-CARRIER-PROTEIN) REDUCTASE (AFU_ORTHOLOGUE AFUA_6G11210)"/>
    <property type="match status" value="1"/>
</dbReference>
<evidence type="ECO:0000256" key="1">
    <source>
        <dbReference type="ARBA" id="ARBA00006484"/>
    </source>
</evidence>
<evidence type="ECO:0000259" key="3">
    <source>
        <dbReference type="SMART" id="SM00822"/>
    </source>
</evidence>
<dbReference type="GO" id="GO:0016491">
    <property type="term" value="F:oxidoreductase activity"/>
    <property type="evidence" value="ECO:0007669"/>
    <property type="project" value="UniProtKB-KW"/>
</dbReference>
<keyword evidence="2" id="KW-0560">Oxidoreductase</keyword>
<dbReference type="SUPFAM" id="SSF51735">
    <property type="entry name" value="NAD(P)-binding Rossmann-fold domains"/>
    <property type="match status" value="1"/>
</dbReference>
<sequence length="305" mass="32609">MTEAFTVDASALINVRDKVTLITGGSSGIGLATAEFLLGLSPSNRVAILDRAEQPASLASERVFFHQCDATSWPAQRAGFEAAAQKFGRIDVVFANVGINERGDQFFSDVFDGDNKLKEPDRSVMDLDFTANADTVKLGIHYLRQNEKGGSIILTSSFAGYLGNPGAPFYNSAKHGLVGLMRSLKAETPKVNVAISVVAPAVTATPMLGSLDEVGMTAEENAAHLIRSGLTVNRVESVALAVGYLINGGPKSNGMGILVQGDKMVDLEKGYAKSKEAWMGKKMLNLVKRGPGKDLYRRIEDKAKI</sequence>
<comment type="caution">
    <text evidence="4">The sequence shown here is derived from an EMBL/GenBank/DDBJ whole genome shotgun (WGS) entry which is preliminary data.</text>
</comment>
<evidence type="ECO:0000313" key="4">
    <source>
        <dbReference type="EMBL" id="KAI1877680.1"/>
    </source>
</evidence>
<dbReference type="AlphaFoldDB" id="A0A9P9WSB6"/>
<reference evidence="4" key="1">
    <citation type="submission" date="2021-03" db="EMBL/GenBank/DDBJ databases">
        <title>Revisited historic fungal species revealed as producer of novel bioactive compounds through whole genome sequencing and comparative genomics.</title>
        <authorList>
            <person name="Vignolle G.A."/>
            <person name="Hochenegger N."/>
            <person name="Mach R.L."/>
            <person name="Mach-Aigner A.R."/>
            <person name="Javad Rahimi M."/>
            <person name="Salim K.A."/>
            <person name="Chan C.M."/>
            <person name="Lim L.B.L."/>
            <person name="Cai F."/>
            <person name="Druzhinina I.S."/>
            <person name="U'Ren J.M."/>
            <person name="Derntl C."/>
        </authorList>
    </citation>
    <scope>NUCLEOTIDE SEQUENCE</scope>
    <source>
        <strain evidence="4">TUCIM 5799</strain>
    </source>
</reference>
<name>A0A9P9WSB6_9PEZI</name>
<dbReference type="InterPro" id="IPR002347">
    <property type="entry name" value="SDR_fam"/>
</dbReference>
<dbReference type="Pfam" id="PF00106">
    <property type="entry name" value="adh_short"/>
    <property type="match status" value="1"/>
</dbReference>
<proteinExistence type="inferred from homology"/>
<protein>
    <recommendedName>
        <fullName evidence="3">Ketoreductase domain-containing protein</fullName>
    </recommendedName>
</protein>
<gene>
    <name evidence="4" type="ORF">JX265_003688</name>
</gene>
<dbReference type="PANTHER" id="PTHR43180:SF80">
    <property type="entry name" value="NAD(P)-BINDING PROTEIN"/>
    <property type="match status" value="1"/>
</dbReference>
<organism evidence="4 5">
    <name type="scientific">Neoarthrinium moseri</name>
    <dbReference type="NCBI Taxonomy" id="1658444"/>
    <lineage>
        <taxon>Eukaryota</taxon>
        <taxon>Fungi</taxon>
        <taxon>Dikarya</taxon>
        <taxon>Ascomycota</taxon>
        <taxon>Pezizomycotina</taxon>
        <taxon>Sordariomycetes</taxon>
        <taxon>Xylariomycetidae</taxon>
        <taxon>Amphisphaeriales</taxon>
        <taxon>Apiosporaceae</taxon>
        <taxon>Neoarthrinium</taxon>
    </lineage>
</organism>
<dbReference type="Proteomes" id="UP000829685">
    <property type="component" value="Unassembled WGS sequence"/>
</dbReference>
<accession>A0A9P9WSB6</accession>
<dbReference type="EMBL" id="JAFIMR010000006">
    <property type="protein sequence ID" value="KAI1877680.1"/>
    <property type="molecule type" value="Genomic_DNA"/>
</dbReference>
<comment type="similarity">
    <text evidence="1">Belongs to the short-chain dehydrogenases/reductases (SDR) family.</text>
</comment>
<dbReference type="Gene3D" id="3.40.50.720">
    <property type="entry name" value="NAD(P)-binding Rossmann-like Domain"/>
    <property type="match status" value="1"/>
</dbReference>
<evidence type="ECO:0000256" key="2">
    <source>
        <dbReference type="ARBA" id="ARBA00023002"/>
    </source>
</evidence>
<dbReference type="SMART" id="SM00822">
    <property type="entry name" value="PKS_KR"/>
    <property type="match status" value="1"/>
</dbReference>